<dbReference type="InterPro" id="IPR014349">
    <property type="entry name" value="Rieske_Fe-S_prot"/>
</dbReference>
<dbReference type="SUPFAM" id="SSF50022">
    <property type="entry name" value="ISP domain"/>
    <property type="match status" value="1"/>
</dbReference>
<keyword evidence="3" id="KW-0812">Transmembrane</keyword>
<evidence type="ECO:0000256" key="11">
    <source>
        <dbReference type="ARBA" id="ARBA00034078"/>
    </source>
</evidence>
<evidence type="ECO:0000256" key="7">
    <source>
        <dbReference type="ARBA" id="ARBA00023004"/>
    </source>
</evidence>
<evidence type="ECO:0000256" key="8">
    <source>
        <dbReference type="ARBA" id="ARBA00023014"/>
    </source>
</evidence>
<dbReference type="Gene3D" id="2.102.10.10">
    <property type="entry name" value="Rieske [2Fe-2S] iron-sulphur domain"/>
    <property type="match status" value="1"/>
</dbReference>
<dbReference type="PROSITE" id="PS51296">
    <property type="entry name" value="RIESKE"/>
    <property type="match status" value="1"/>
</dbReference>
<dbReference type="Proteomes" id="UP000186817">
    <property type="component" value="Unassembled WGS sequence"/>
</dbReference>
<dbReference type="NCBIfam" id="TIGR01416">
    <property type="entry name" value="Rieske_proteo"/>
    <property type="match status" value="1"/>
</dbReference>
<evidence type="ECO:0000256" key="12">
    <source>
        <dbReference type="SAM" id="MobiDB-lite"/>
    </source>
</evidence>
<dbReference type="GO" id="GO:0008121">
    <property type="term" value="F:quinol-cytochrome-c reductase activity"/>
    <property type="evidence" value="ECO:0007669"/>
    <property type="project" value="InterPro"/>
</dbReference>
<dbReference type="InterPro" id="IPR036922">
    <property type="entry name" value="Rieske_2Fe-2S_sf"/>
</dbReference>
<reference evidence="14 15" key="1">
    <citation type="submission" date="2016-02" db="EMBL/GenBank/DDBJ databases">
        <title>Genome analysis of coral dinoflagellate symbionts highlights evolutionary adaptations to a symbiotic lifestyle.</title>
        <authorList>
            <person name="Aranda M."/>
            <person name="Li Y."/>
            <person name="Liew Y.J."/>
            <person name="Baumgarten S."/>
            <person name="Simakov O."/>
            <person name="Wilson M."/>
            <person name="Piel J."/>
            <person name="Ashoor H."/>
            <person name="Bougouffa S."/>
            <person name="Bajic V.B."/>
            <person name="Ryu T."/>
            <person name="Ravasi T."/>
            <person name="Bayer T."/>
            <person name="Micklem G."/>
            <person name="Kim H."/>
            <person name="Bhak J."/>
            <person name="Lajeunesse T.C."/>
            <person name="Voolstra C.R."/>
        </authorList>
    </citation>
    <scope>NUCLEOTIDE SEQUENCE [LARGE SCALE GENOMIC DNA]</scope>
    <source>
        <strain evidence="14 15">CCMP2467</strain>
    </source>
</reference>
<dbReference type="PRINTS" id="PR00162">
    <property type="entry name" value="RIESKE"/>
</dbReference>
<evidence type="ECO:0000259" key="13">
    <source>
        <dbReference type="PROSITE" id="PS51296"/>
    </source>
</evidence>
<evidence type="ECO:0000256" key="2">
    <source>
        <dbReference type="ARBA" id="ARBA00010651"/>
    </source>
</evidence>
<comment type="caution">
    <text evidence="14">The sequence shown here is derived from an EMBL/GenBank/DDBJ whole genome shotgun (WGS) entry which is preliminary data.</text>
</comment>
<evidence type="ECO:0000256" key="1">
    <source>
        <dbReference type="ARBA" id="ARBA00004167"/>
    </source>
</evidence>
<dbReference type="GO" id="GO:0016020">
    <property type="term" value="C:membrane"/>
    <property type="evidence" value="ECO:0007669"/>
    <property type="project" value="UniProtKB-SubCell"/>
</dbReference>
<keyword evidence="15" id="KW-1185">Reference proteome</keyword>
<evidence type="ECO:0000256" key="10">
    <source>
        <dbReference type="ARBA" id="ARBA00023157"/>
    </source>
</evidence>
<keyword evidence="4" id="KW-0001">2Fe-2S</keyword>
<evidence type="ECO:0000256" key="9">
    <source>
        <dbReference type="ARBA" id="ARBA00023136"/>
    </source>
</evidence>
<protein>
    <submittedName>
        <fullName evidence="14">Cytochrome b-c1 complex subunit Rieske, mitochondrial</fullName>
    </submittedName>
</protein>
<keyword evidence="7" id="KW-0408">Iron</keyword>
<organism evidence="14 15">
    <name type="scientific">Symbiodinium microadriaticum</name>
    <name type="common">Dinoflagellate</name>
    <name type="synonym">Zooxanthella microadriatica</name>
    <dbReference type="NCBI Taxonomy" id="2951"/>
    <lineage>
        <taxon>Eukaryota</taxon>
        <taxon>Sar</taxon>
        <taxon>Alveolata</taxon>
        <taxon>Dinophyceae</taxon>
        <taxon>Suessiales</taxon>
        <taxon>Symbiodiniaceae</taxon>
        <taxon>Symbiodinium</taxon>
    </lineage>
</organism>
<dbReference type="EMBL" id="LSRX01000427">
    <property type="protein sequence ID" value="OLP97623.1"/>
    <property type="molecule type" value="Genomic_DNA"/>
</dbReference>
<dbReference type="OrthoDB" id="411712at2759"/>
<keyword evidence="8" id="KW-0411">Iron-sulfur</keyword>
<dbReference type="CDD" id="cd03470">
    <property type="entry name" value="Rieske_cytochrome_bc1"/>
    <property type="match status" value="1"/>
</dbReference>
<gene>
    <name evidence="14" type="ORF">AK812_SmicGene20017</name>
</gene>
<dbReference type="InterPro" id="IPR006317">
    <property type="entry name" value="Ubiquinol_cyt_c_Rdtase_Fe-S-su"/>
</dbReference>
<keyword evidence="9" id="KW-0472">Membrane</keyword>
<proteinExistence type="inferred from homology"/>
<comment type="similarity">
    <text evidence="2">Belongs to the Rieske iron-sulfur protein family.</text>
</comment>
<evidence type="ECO:0000256" key="6">
    <source>
        <dbReference type="ARBA" id="ARBA00022989"/>
    </source>
</evidence>
<accession>A0A1Q9DR30</accession>
<evidence type="ECO:0000313" key="14">
    <source>
        <dbReference type="EMBL" id="OLP97623.1"/>
    </source>
</evidence>
<keyword evidence="5" id="KW-0479">Metal-binding</keyword>
<evidence type="ECO:0000256" key="3">
    <source>
        <dbReference type="ARBA" id="ARBA00022692"/>
    </source>
</evidence>
<dbReference type="Pfam" id="PF00355">
    <property type="entry name" value="Rieske"/>
    <property type="match status" value="1"/>
</dbReference>
<evidence type="ECO:0000256" key="5">
    <source>
        <dbReference type="ARBA" id="ARBA00022723"/>
    </source>
</evidence>
<sequence length="1006" mass="111110">MCQHGSILQPAKIRLKLLVHVNTGKSESQGKSRTVLPGVVPRAQGKGANPPKPKGSRGHLACKGRLCPLSAVALPWRSLVSVASVAKMMARVLSRAVPVTRPMAMVSRLQARCFAHPVNFHLMRDSDDMAPASEMPMYKNEFILKTPKEHAEDKSGGAVIAASMIRAMAGKLILTLWPAKDVFAAGIVEVDLRPIRIGQNFTVKWREKPVFIRKRTPDQITSAKKDDIVAPSMREPATDAERCKRPEWLICIGVCTHLGCIPQPDAGNYGGYFCPCHGSHYDYAGRIRQGPAPKNLEVPPQGLEDPDKAHWEGLYDVAGVSAHTCTVAAGMARDRALSDWAVECDLAQVAQREIPEDWDSRAWEFPDDPLVDARSRHLDAVTVGFHQYEEFAMFADGGEDTTCCTYAGGLTGGTFSSLTEALYSPSFEHVPMKIRPGRDQPPLWRQDQLAHPERWTIAEPLPGGGVRDLCHIAHCDHGLVGIDISRRRLRTGTILQSSGGYLMQEALKKWRLRTVQGKCCSTPGIFAQGLDIRLFTTGCATVERRAWTLEKDTPHTDISPFAYRCIRAIGGSWTERLHADPALKRLGQSWAQLSGHPLRTCPLCRTRPGTPRHVIMACPAMEALVNRLRDDLERALGRVATSPELIQAANRANLTRKVAAEGTAQRWPILSAWKWFVPLSSEIEDFGHDEESSSRAVTNAEQGHDLAYRGIMPQELGRFLRRHGQPTCHRSQPEEDAPDEQFGSFLDLQGAADELAAISVRCVQAVGAAIGPLRLLMLGLRCVRAEYLQRLDAWASAMTVSLNESTAPAGPLLPRPPAAPDRAHIWLRTPEGRSLLKELRWLAPDRHTAVHRLRSVLRSNQSNDRLAEILTEFGAPMRTGAVLSWGASQVGWSFLHGMLGHHPLPWRLPVEPRLHRAVGNAYRASWPDGFDTSGHSSFRKQTDLSSVDLQKAAFRGDTDSFGEGIRFWMRTPSSWVKAASRDFELAGALDVPSCQHCNVTPPDLHP</sequence>
<dbReference type="InterPro" id="IPR005805">
    <property type="entry name" value="Rieske_Fe-S_prot_C"/>
</dbReference>
<comment type="subcellular location">
    <subcellularLocation>
        <location evidence="1">Membrane</location>
        <topology evidence="1">Single-pass membrane protein</topology>
    </subcellularLocation>
</comment>
<dbReference type="AlphaFoldDB" id="A0A1Q9DR30"/>
<keyword evidence="6" id="KW-1133">Transmembrane helix</keyword>
<dbReference type="GO" id="GO:0046872">
    <property type="term" value="F:metal ion binding"/>
    <property type="evidence" value="ECO:0007669"/>
    <property type="project" value="UniProtKB-KW"/>
</dbReference>
<dbReference type="PANTHER" id="PTHR10134">
    <property type="entry name" value="CYTOCHROME B-C1 COMPLEX SUBUNIT RIESKE, MITOCHONDRIAL"/>
    <property type="match status" value="1"/>
</dbReference>
<dbReference type="InterPro" id="IPR017941">
    <property type="entry name" value="Rieske_2Fe-2S"/>
</dbReference>
<comment type="cofactor">
    <cofactor evidence="11">
        <name>[2Fe-2S] cluster</name>
        <dbReference type="ChEBI" id="CHEBI:190135"/>
    </cofactor>
</comment>
<feature type="domain" description="Rieske" evidence="13">
    <location>
        <begin position="215"/>
        <end position="310"/>
    </location>
</feature>
<feature type="region of interest" description="Disordered" evidence="12">
    <location>
        <begin position="24"/>
        <end position="59"/>
    </location>
</feature>
<keyword evidence="10" id="KW-1015">Disulfide bond</keyword>
<dbReference type="GO" id="GO:0051537">
    <property type="term" value="F:2 iron, 2 sulfur cluster binding"/>
    <property type="evidence" value="ECO:0007669"/>
    <property type="project" value="UniProtKB-KW"/>
</dbReference>
<dbReference type="FunFam" id="2.102.10.10:FF:000001">
    <property type="entry name" value="Cytochrome b-c1 complex subunit Rieske, mitochondrial"/>
    <property type="match status" value="1"/>
</dbReference>
<evidence type="ECO:0000313" key="15">
    <source>
        <dbReference type="Proteomes" id="UP000186817"/>
    </source>
</evidence>
<name>A0A1Q9DR30_SYMMI</name>
<evidence type="ECO:0000256" key="4">
    <source>
        <dbReference type="ARBA" id="ARBA00022714"/>
    </source>
</evidence>